<dbReference type="SUPFAM" id="SSF53474">
    <property type="entry name" value="alpha/beta-Hydrolases"/>
    <property type="match status" value="2"/>
</dbReference>
<dbReference type="Proteomes" id="UP000678374">
    <property type="component" value="Unassembled WGS sequence"/>
</dbReference>
<dbReference type="AlphaFoldDB" id="A0A940YN57"/>
<reference evidence="2" key="1">
    <citation type="submission" date="2021-04" db="EMBL/GenBank/DDBJ databases">
        <title>The genome sequence of Ideonella sp. 4Y11.</title>
        <authorList>
            <person name="Liu Y."/>
        </authorList>
    </citation>
    <scope>NUCLEOTIDE SEQUENCE</scope>
    <source>
        <strain evidence="2">4Y11</strain>
    </source>
</reference>
<evidence type="ECO:0000256" key="1">
    <source>
        <dbReference type="SAM" id="SignalP"/>
    </source>
</evidence>
<keyword evidence="3" id="KW-1185">Reference proteome</keyword>
<evidence type="ECO:0000313" key="3">
    <source>
        <dbReference type="Proteomes" id="UP000678374"/>
    </source>
</evidence>
<keyword evidence="1" id="KW-0732">Signal</keyword>
<dbReference type="InterPro" id="IPR029058">
    <property type="entry name" value="AB_hydrolase_fold"/>
</dbReference>
<dbReference type="EMBL" id="JAGQDE010000005">
    <property type="protein sequence ID" value="MBQ0958988.1"/>
    <property type="molecule type" value="Genomic_DNA"/>
</dbReference>
<accession>A0A940YN57</accession>
<dbReference type="PROSITE" id="PS51257">
    <property type="entry name" value="PROKAR_LIPOPROTEIN"/>
    <property type="match status" value="1"/>
</dbReference>
<name>A0A940YN57_9BURK</name>
<sequence length="726" mass="77719">MKRILSIAASLLTASACACGPGQTNDCAYVPVASHDTRTADYELPDPARAGHPVPFRLRYPVGATAPIPVVIWNHGGGATFWRNPRGPSPRISDGQLGSPERSKSFARAGYAVIHIGRMPLEQLDAAAVRQCRQAGWAPPSGRLTRQERQTCMHKLGQTVHAPANIAFVVEALRQGRIALPADMGQPLDLTRIVVGGWSAGTQPTMNLAGAYQRFGDLVIPPTAVPGVIGFMADAPRRPTWACAFDEDGDSGFQEDSFDGIDARPFLFNTAMGDYNGQDRCPSQARIAAFLQAAPGRKLLAWSDRPEIDHATVDLDSSLCADGDAVRASVCAGLLSTGQAWMDAVLGGVPAAWTWLGGPNARIMSDNHLELHRREARTTPDPGSAYVPLNHHTRLRTQDFDWTDSARHDHPVPLRLRWPVVRGSAPLPVVIWHHGGGTTSWRDPGAPVGSRVSRGQTSSAEHGEALARLGFAVVHIGRMPWTTLTADDLQTCAQAGMVLPDACREFLGWKVHGPLNAQFVAAELQRLAATLPVALDWSRVVVGGWSGGSEVTLKMAGAQQRYNGVVIEPVGLPNVKAYLLSSPRGPAWAGFNSGFVDTLEANPADQHHSFNGIADGAGVLWLTGRDDRGGDLDAFLVSRPTSFFSAARGAKLIAWSAQRSADGGPVHGTYDLGQCGQLKAVYCAWFENLQAAFLDAVVFGRPQAQAWLASDAFGRLSGEATNLMGR</sequence>
<comment type="caution">
    <text evidence="2">The sequence shown here is derived from an EMBL/GenBank/DDBJ whole genome shotgun (WGS) entry which is preliminary data.</text>
</comment>
<dbReference type="Gene3D" id="3.40.50.1820">
    <property type="entry name" value="alpha/beta hydrolase"/>
    <property type="match status" value="2"/>
</dbReference>
<feature type="chain" id="PRO_5037921890" evidence="1">
    <location>
        <begin position="19"/>
        <end position="726"/>
    </location>
</feature>
<dbReference type="RefSeq" id="WP_210801498.1">
    <property type="nucleotide sequence ID" value="NZ_JAGQDE010000005.1"/>
</dbReference>
<feature type="signal peptide" evidence="1">
    <location>
        <begin position="1"/>
        <end position="18"/>
    </location>
</feature>
<organism evidence="2 3">
    <name type="scientific">Ideonella aquatica</name>
    <dbReference type="NCBI Taxonomy" id="2824119"/>
    <lineage>
        <taxon>Bacteria</taxon>
        <taxon>Pseudomonadati</taxon>
        <taxon>Pseudomonadota</taxon>
        <taxon>Betaproteobacteria</taxon>
        <taxon>Burkholderiales</taxon>
        <taxon>Sphaerotilaceae</taxon>
        <taxon>Ideonella</taxon>
    </lineage>
</organism>
<gene>
    <name evidence="2" type="ORF">KAK06_08450</name>
</gene>
<protein>
    <submittedName>
        <fullName evidence="2">Uncharacterized protein</fullName>
    </submittedName>
</protein>
<proteinExistence type="predicted"/>
<evidence type="ECO:0000313" key="2">
    <source>
        <dbReference type="EMBL" id="MBQ0958988.1"/>
    </source>
</evidence>